<comment type="caution">
    <text evidence="1">The sequence shown here is derived from an EMBL/GenBank/DDBJ whole genome shotgun (WGS) entry which is preliminary data.</text>
</comment>
<accession>A0ABU8GPX9</accession>
<protein>
    <submittedName>
        <fullName evidence="1">Uncharacterized protein</fullName>
    </submittedName>
</protein>
<dbReference type="EMBL" id="JBBAYM010000035">
    <property type="protein sequence ID" value="MEI5615233.1"/>
    <property type="molecule type" value="Genomic_DNA"/>
</dbReference>
<keyword evidence="2" id="KW-1185">Reference proteome</keyword>
<name>A0ABU8GPX9_9ACTN</name>
<gene>
    <name evidence="1" type="ORF">WB403_39550</name>
</gene>
<dbReference type="RefSeq" id="WP_336558596.1">
    <property type="nucleotide sequence ID" value="NZ_JBBAYL010000024.1"/>
</dbReference>
<sequence length="50" mass="5059">MTRLDRLPGLVDLTVHGPGGAVISSGPAVVHICPVPETCPTPVEEVAGRG</sequence>
<dbReference type="Proteomes" id="UP001365781">
    <property type="component" value="Unassembled WGS sequence"/>
</dbReference>
<evidence type="ECO:0000313" key="2">
    <source>
        <dbReference type="Proteomes" id="UP001365781"/>
    </source>
</evidence>
<evidence type="ECO:0000313" key="1">
    <source>
        <dbReference type="EMBL" id="MEI5615233.1"/>
    </source>
</evidence>
<reference evidence="1 2" key="1">
    <citation type="submission" date="2024-03" db="EMBL/GenBank/DDBJ databases">
        <title>First Report of Pectobacterium brasiliscabiei causing potato scab in china.</title>
        <authorList>
            <person name="Handique U."/>
        </authorList>
    </citation>
    <scope>NUCLEOTIDE SEQUENCE [LARGE SCALE GENOMIC DNA]</scope>
    <source>
        <strain evidence="1 2">ZRIMU1503</strain>
    </source>
</reference>
<organism evidence="1 2">
    <name type="scientific">Streptomyces brasiliscabiei</name>
    <dbReference type="NCBI Taxonomy" id="2736302"/>
    <lineage>
        <taxon>Bacteria</taxon>
        <taxon>Bacillati</taxon>
        <taxon>Actinomycetota</taxon>
        <taxon>Actinomycetes</taxon>
        <taxon>Kitasatosporales</taxon>
        <taxon>Streptomycetaceae</taxon>
        <taxon>Streptomyces</taxon>
    </lineage>
</organism>
<proteinExistence type="predicted"/>